<dbReference type="EMBL" id="FOSQ01000014">
    <property type="protein sequence ID" value="SFL01075.1"/>
    <property type="molecule type" value="Genomic_DNA"/>
</dbReference>
<dbReference type="InterPro" id="IPR013149">
    <property type="entry name" value="ADH-like_C"/>
</dbReference>
<dbReference type="Gene3D" id="3.90.180.10">
    <property type="entry name" value="Medium-chain alcohol dehydrogenases, catalytic domain"/>
    <property type="match status" value="1"/>
</dbReference>
<protein>
    <submittedName>
        <fullName evidence="3">NADPH:quinone reductase</fullName>
    </submittedName>
</protein>
<dbReference type="InterPro" id="IPR036291">
    <property type="entry name" value="NAD(P)-bd_dom_sf"/>
</dbReference>
<keyword evidence="1" id="KW-0521">NADP</keyword>
<proteinExistence type="predicted"/>
<accession>A0A1I4E5Q1</accession>
<sequence>MRAAWYERTGPAREVIVVGEMPTPSPGPGEVLVRLATSGVNPSDWKARGGSRPMLAPRIIPHSDGAGTIEAVGDGVDAARIGERVWIWNGQWQRALGTAADCIALPAAQAVRLPANTSFQAGACFGIPALTAWRAVQIDGGVAGQRVLVAGGAGAVGHYAIQMAKLLGAKQVIATVSSPGKAAHARAAGADAVIDYRTQDVAAAVKALTGGHGVDRVVEVDLAANGALLPQIVAKDGLCVCYGSGKAEAALPFFPMILSGAAVRFFIVYGLPDAARAEGLATMTGWLEAGALQHAIGAVMPLEDCAEAHDLVARGEVMGNVVLDCASAL</sequence>
<dbReference type="Proteomes" id="UP000199473">
    <property type="component" value="Unassembled WGS sequence"/>
</dbReference>
<dbReference type="SUPFAM" id="SSF50129">
    <property type="entry name" value="GroES-like"/>
    <property type="match status" value="1"/>
</dbReference>
<evidence type="ECO:0000313" key="4">
    <source>
        <dbReference type="Proteomes" id="UP000199473"/>
    </source>
</evidence>
<dbReference type="OrthoDB" id="7355832at2"/>
<dbReference type="GO" id="GO:0016491">
    <property type="term" value="F:oxidoreductase activity"/>
    <property type="evidence" value="ECO:0007669"/>
    <property type="project" value="InterPro"/>
</dbReference>
<dbReference type="Pfam" id="PF08240">
    <property type="entry name" value="ADH_N"/>
    <property type="match status" value="1"/>
</dbReference>
<name>A0A1I4E5Q1_9PROT</name>
<evidence type="ECO:0000259" key="2">
    <source>
        <dbReference type="SMART" id="SM00829"/>
    </source>
</evidence>
<keyword evidence="4" id="KW-1185">Reference proteome</keyword>
<feature type="domain" description="Enoyl reductase (ER)" evidence="2">
    <location>
        <begin position="12"/>
        <end position="323"/>
    </location>
</feature>
<dbReference type="RefSeq" id="WP_092962642.1">
    <property type="nucleotide sequence ID" value="NZ_FOSQ01000014.1"/>
</dbReference>
<dbReference type="PANTHER" id="PTHR44154:SF1">
    <property type="entry name" value="QUINONE OXIDOREDUCTASE"/>
    <property type="match status" value="1"/>
</dbReference>
<dbReference type="PANTHER" id="PTHR44154">
    <property type="entry name" value="QUINONE OXIDOREDUCTASE"/>
    <property type="match status" value="1"/>
</dbReference>
<evidence type="ECO:0000313" key="3">
    <source>
        <dbReference type="EMBL" id="SFL01075.1"/>
    </source>
</evidence>
<dbReference type="SUPFAM" id="SSF51735">
    <property type="entry name" value="NAD(P)-binding Rossmann-fold domains"/>
    <property type="match status" value="1"/>
</dbReference>
<dbReference type="Gene3D" id="3.40.50.720">
    <property type="entry name" value="NAD(P)-binding Rossmann-like Domain"/>
    <property type="match status" value="1"/>
</dbReference>
<reference evidence="3 4" key="1">
    <citation type="submission" date="2016-10" db="EMBL/GenBank/DDBJ databases">
        <authorList>
            <person name="de Groot N.N."/>
        </authorList>
    </citation>
    <scope>NUCLEOTIDE SEQUENCE [LARGE SCALE GENOMIC DNA]</scope>
    <source>
        <strain evidence="3 4">DSM 19981</strain>
    </source>
</reference>
<organism evidence="3 4">
    <name type="scientific">Falsiroseomonas stagni DSM 19981</name>
    <dbReference type="NCBI Taxonomy" id="1123062"/>
    <lineage>
        <taxon>Bacteria</taxon>
        <taxon>Pseudomonadati</taxon>
        <taxon>Pseudomonadota</taxon>
        <taxon>Alphaproteobacteria</taxon>
        <taxon>Acetobacterales</taxon>
        <taxon>Roseomonadaceae</taxon>
        <taxon>Falsiroseomonas</taxon>
    </lineage>
</organism>
<dbReference type="InterPro" id="IPR020843">
    <property type="entry name" value="ER"/>
</dbReference>
<dbReference type="InterPro" id="IPR011032">
    <property type="entry name" value="GroES-like_sf"/>
</dbReference>
<dbReference type="InterPro" id="IPR013154">
    <property type="entry name" value="ADH-like_N"/>
</dbReference>
<dbReference type="AlphaFoldDB" id="A0A1I4E5Q1"/>
<dbReference type="InterPro" id="IPR051603">
    <property type="entry name" value="Zinc-ADH_QOR/CCCR"/>
</dbReference>
<gene>
    <name evidence="3" type="ORF">SAMN02745775_11470</name>
</gene>
<evidence type="ECO:0000256" key="1">
    <source>
        <dbReference type="ARBA" id="ARBA00022857"/>
    </source>
</evidence>
<dbReference type="Pfam" id="PF00107">
    <property type="entry name" value="ADH_zinc_N"/>
    <property type="match status" value="1"/>
</dbReference>
<dbReference type="CDD" id="cd08253">
    <property type="entry name" value="zeta_crystallin"/>
    <property type="match status" value="1"/>
</dbReference>
<dbReference type="STRING" id="1123062.SAMN02745775_11470"/>
<dbReference type="SMART" id="SM00829">
    <property type="entry name" value="PKS_ER"/>
    <property type="match status" value="1"/>
</dbReference>